<gene>
    <name evidence="2" type="ORF">V6N11_005050</name>
</gene>
<evidence type="ECO:0000313" key="2">
    <source>
        <dbReference type="EMBL" id="KAK8971597.1"/>
    </source>
</evidence>
<feature type="compositionally biased region" description="Basic and acidic residues" evidence="1">
    <location>
        <begin position="175"/>
        <end position="184"/>
    </location>
</feature>
<reference evidence="2 3" key="1">
    <citation type="journal article" date="2024" name="G3 (Bethesda)">
        <title>Genome assembly of Hibiscus sabdariffa L. provides insights into metabolisms of medicinal natural products.</title>
        <authorList>
            <person name="Kim T."/>
        </authorList>
    </citation>
    <scope>NUCLEOTIDE SEQUENCE [LARGE SCALE GENOMIC DNA]</scope>
    <source>
        <strain evidence="2">TK-2024</strain>
        <tissue evidence="2">Old leaves</tissue>
    </source>
</reference>
<feature type="region of interest" description="Disordered" evidence="1">
    <location>
        <begin position="117"/>
        <end position="198"/>
    </location>
</feature>
<accession>A0ABR2N658</accession>
<feature type="compositionally biased region" description="Polar residues" evidence="1">
    <location>
        <begin position="117"/>
        <end position="132"/>
    </location>
</feature>
<comment type="caution">
    <text evidence="2">The sequence shown here is derived from an EMBL/GenBank/DDBJ whole genome shotgun (WGS) entry which is preliminary data.</text>
</comment>
<protein>
    <submittedName>
        <fullName evidence="2">Uncharacterized protein</fullName>
    </submittedName>
</protein>
<name>A0ABR2N658_9ROSI</name>
<dbReference type="Proteomes" id="UP001396334">
    <property type="component" value="Unassembled WGS sequence"/>
</dbReference>
<keyword evidence="3" id="KW-1185">Reference proteome</keyword>
<sequence length="198" mass="21838">MQKQPVIQEVKAMESFYEICGNNHDSSECGQNPESSCYVGNYDRNAESATEPAEAGFLEAQQLQNPGEYSKYIHDTNLCLHGKDISVIQKTDAFMDKIEMRMQNQEDVLKSLENQVGQISQSNQGEDTASNSKEADDTDSPVQADPPTPTGEDHNIPTEPKEADTTTAASQPKPTRKDTMEESRQSVIYPLSSPLSSC</sequence>
<dbReference type="EMBL" id="JBBPBN010000244">
    <property type="protein sequence ID" value="KAK8971597.1"/>
    <property type="molecule type" value="Genomic_DNA"/>
</dbReference>
<evidence type="ECO:0000313" key="3">
    <source>
        <dbReference type="Proteomes" id="UP001396334"/>
    </source>
</evidence>
<evidence type="ECO:0000256" key="1">
    <source>
        <dbReference type="SAM" id="MobiDB-lite"/>
    </source>
</evidence>
<feature type="compositionally biased region" description="Basic and acidic residues" evidence="1">
    <location>
        <begin position="151"/>
        <end position="164"/>
    </location>
</feature>
<proteinExistence type="predicted"/>
<organism evidence="2 3">
    <name type="scientific">Hibiscus sabdariffa</name>
    <name type="common">roselle</name>
    <dbReference type="NCBI Taxonomy" id="183260"/>
    <lineage>
        <taxon>Eukaryota</taxon>
        <taxon>Viridiplantae</taxon>
        <taxon>Streptophyta</taxon>
        <taxon>Embryophyta</taxon>
        <taxon>Tracheophyta</taxon>
        <taxon>Spermatophyta</taxon>
        <taxon>Magnoliopsida</taxon>
        <taxon>eudicotyledons</taxon>
        <taxon>Gunneridae</taxon>
        <taxon>Pentapetalae</taxon>
        <taxon>rosids</taxon>
        <taxon>malvids</taxon>
        <taxon>Malvales</taxon>
        <taxon>Malvaceae</taxon>
        <taxon>Malvoideae</taxon>
        <taxon>Hibiscus</taxon>
    </lineage>
</organism>